<dbReference type="AlphaFoldDB" id="A0A1I8P2C9"/>
<dbReference type="Pfam" id="PF01753">
    <property type="entry name" value="zf-MYND"/>
    <property type="match status" value="1"/>
</dbReference>
<feature type="domain" description="MYND-type" evidence="7">
    <location>
        <begin position="7"/>
        <end position="42"/>
    </location>
</feature>
<dbReference type="Pfam" id="PF00567">
    <property type="entry name" value="TUDOR"/>
    <property type="match status" value="2"/>
</dbReference>
<evidence type="ECO:0000256" key="2">
    <source>
        <dbReference type="ARBA" id="ARBA00022771"/>
    </source>
</evidence>
<dbReference type="OrthoDB" id="10023235at2759"/>
<evidence type="ECO:0000313" key="8">
    <source>
        <dbReference type="EnsemblMetazoa" id="SCAU004183-PA"/>
    </source>
</evidence>
<dbReference type="Proteomes" id="UP000095300">
    <property type="component" value="Unassembled WGS sequence"/>
</dbReference>
<proteinExistence type="predicted"/>
<sequence length="922" mass="103495">MSSELACSKCRQPPKFYCERCLEPYCSSECQISDWFEHKAKCYKLPNLIPMHILKSTSNLSLKNDAQSRRQYGSKDNLNETKRTSAHHGSKSRNPIECGESCSGAKPKKILQDEDFTLMPKTANETNMGENINSGPALKNSQTNSVVSVGKTANWRSAYPPPNGFFDVMIQFVEEVEEKGKRFVWVTDVKYDEPLRKLLSEINRNVNPKEPCNPELIVPGALVAAPLSKILYRAEVLETSLQTQRADLRLIDYGNEIRVPFSQIYAPIPIMANLNAYAFRVCILGDCGVLELESVITIKVLGDKHPNGYYKVECKEKSIPLQLPVDLLTKEKSLSVVKCFVDGRKALLRMNEIEKMALDNVLNSEQSIQYELEKMPTEGAFVAARCRKGWKRARLLGFIEKSHEYLVYMIDDGFIALSPQIKRIPTAFLTQPMRVFAVSTSCPDYTLSEPMLANTKMLSLQLLPATSMTAGKNSKTHVSCALFEDAHKIVDVVIASVFTGNLNELDLQFWYDKVDKGSIVVISHVLTFKEVYIAAIETQSYEQIFNCESSKCAPYNDKEEIKKGDCVFVCGQQGNYYRGQVMDIGVKNTYKIEDVDKGMEHYAVERKYLLKPTNIVRALPVRCCLIRLMYLETIPTPIANNKALAALESCMSNSAEFEVFSEDASQAVDLLFRTNERQSLCKKLLPMLFEPREPSASKTSPQPSSQLAPTPPITPTTPEAPLKVIAVPPQRVVTNKIYTLDDLEVIPIECGEKAELYVLDAASLVNQEAPYITAADFKNKAFLEQMEHYLAMVSEYCNNPKTPKLGYAPQKMEICLSIFADDNQWYRALCVDKKNEDFLVMFLDYGNLSKVSKKDIMPITPELMFPSNANMVYIDGITTKEDAIGFAKATQAHPIIKAHVVATPEGEAYLAKVHNLDKLIAG</sequence>
<dbReference type="CDD" id="cd23020">
    <property type="entry name" value="zf-HIT"/>
    <property type="match status" value="1"/>
</dbReference>
<keyword evidence="2 4" id="KW-0863">Zinc-finger</keyword>
<keyword evidence="3" id="KW-0862">Zinc</keyword>
<evidence type="ECO:0000256" key="3">
    <source>
        <dbReference type="ARBA" id="ARBA00022833"/>
    </source>
</evidence>
<dbReference type="VEuPathDB" id="VectorBase:SCAU004183"/>
<protein>
    <recommendedName>
        <fullName evidence="10">Tudor domain-containing protein</fullName>
    </recommendedName>
</protein>
<evidence type="ECO:0000313" key="9">
    <source>
        <dbReference type="Proteomes" id="UP000095300"/>
    </source>
</evidence>
<dbReference type="PANTHER" id="PTHR22948:SF29">
    <property type="entry name" value="FI02030P-RELATED"/>
    <property type="match status" value="1"/>
</dbReference>
<evidence type="ECO:0000256" key="1">
    <source>
        <dbReference type="ARBA" id="ARBA00022723"/>
    </source>
</evidence>
<name>A0A1I8P2C9_STOCA</name>
<dbReference type="InterPro" id="IPR002999">
    <property type="entry name" value="Tudor"/>
</dbReference>
<dbReference type="PANTHER" id="PTHR22948">
    <property type="entry name" value="TUDOR DOMAIN CONTAINING PROTEIN"/>
    <property type="match status" value="1"/>
</dbReference>
<reference evidence="8" key="1">
    <citation type="submission" date="2020-05" db="UniProtKB">
        <authorList>
            <consortium name="EnsemblMetazoa"/>
        </authorList>
    </citation>
    <scope>IDENTIFICATION</scope>
    <source>
        <strain evidence="8">USDA</strain>
    </source>
</reference>
<evidence type="ECO:0000256" key="4">
    <source>
        <dbReference type="PROSITE-ProRule" id="PRU00134"/>
    </source>
</evidence>
<dbReference type="STRING" id="35570.A0A1I8P2C9"/>
<dbReference type="SMART" id="SM00333">
    <property type="entry name" value="TUDOR"/>
    <property type="match status" value="3"/>
</dbReference>
<dbReference type="EnsemblMetazoa" id="SCAU004183-RA">
    <property type="protein sequence ID" value="SCAU004183-PA"/>
    <property type="gene ID" value="SCAU004183"/>
</dbReference>
<evidence type="ECO:0000259" key="6">
    <source>
        <dbReference type="PROSITE" id="PS50304"/>
    </source>
</evidence>
<dbReference type="CDD" id="cd20379">
    <property type="entry name" value="Tudor_dTUD-like"/>
    <property type="match status" value="1"/>
</dbReference>
<feature type="region of interest" description="Disordered" evidence="5">
    <location>
        <begin position="124"/>
        <end position="143"/>
    </location>
</feature>
<feature type="compositionally biased region" description="Polar residues" evidence="5">
    <location>
        <begin position="62"/>
        <end position="76"/>
    </location>
</feature>
<dbReference type="Gene3D" id="6.10.140.2220">
    <property type="match status" value="1"/>
</dbReference>
<gene>
    <name evidence="8" type="primary">106080632</name>
</gene>
<dbReference type="SUPFAM" id="SSF144232">
    <property type="entry name" value="HIT/MYND zinc finger-like"/>
    <property type="match status" value="1"/>
</dbReference>
<evidence type="ECO:0008006" key="10">
    <source>
        <dbReference type="Google" id="ProtNLM"/>
    </source>
</evidence>
<accession>A0A1I8P2C9</accession>
<dbReference type="InterPro" id="IPR050621">
    <property type="entry name" value="Tudor_domain_containing"/>
</dbReference>
<feature type="region of interest" description="Disordered" evidence="5">
    <location>
        <begin position="62"/>
        <end position="102"/>
    </location>
</feature>
<dbReference type="Gene3D" id="2.30.30.140">
    <property type="match status" value="2"/>
</dbReference>
<organism evidence="8 9">
    <name type="scientific">Stomoxys calcitrans</name>
    <name type="common">Stable fly</name>
    <name type="synonym">Conops calcitrans</name>
    <dbReference type="NCBI Taxonomy" id="35570"/>
    <lineage>
        <taxon>Eukaryota</taxon>
        <taxon>Metazoa</taxon>
        <taxon>Ecdysozoa</taxon>
        <taxon>Arthropoda</taxon>
        <taxon>Hexapoda</taxon>
        <taxon>Insecta</taxon>
        <taxon>Pterygota</taxon>
        <taxon>Neoptera</taxon>
        <taxon>Endopterygota</taxon>
        <taxon>Diptera</taxon>
        <taxon>Brachycera</taxon>
        <taxon>Muscomorpha</taxon>
        <taxon>Muscoidea</taxon>
        <taxon>Muscidae</taxon>
        <taxon>Stomoxys</taxon>
    </lineage>
</organism>
<feature type="domain" description="Tudor" evidence="6">
    <location>
        <begin position="808"/>
        <end position="866"/>
    </location>
</feature>
<evidence type="ECO:0000259" key="7">
    <source>
        <dbReference type="PROSITE" id="PS50865"/>
    </source>
</evidence>
<dbReference type="PROSITE" id="PS50865">
    <property type="entry name" value="ZF_MYND_2"/>
    <property type="match status" value="1"/>
</dbReference>
<dbReference type="GO" id="GO:0008270">
    <property type="term" value="F:zinc ion binding"/>
    <property type="evidence" value="ECO:0007669"/>
    <property type="project" value="UniProtKB-KW"/>
</dbReference>
<evidence type="ECO:0000256" key="5">
    <source>
        <dbReference type="SAM" id="MobiDB-lite"/>
    </source>
</evidence>
<keyword evidence="9" id="KW-1185">Reference proteome</keyword>
<feature type="region of interest" description="Disordered" evidence="5">
    <location>
        <begin position="692"/>
        <end position="721"/>
    </location>
</feature>
<dbReference type="PROSITE" id="PS50304">
    <property type="entry name" value="TUDOR"/>
    <property type="match status" value="1"/>
</dbReference>
<dbReference type="KEGG" id="scac:106080632"/>
<dbReference type="InterPro" id="IPR002893">
    <property type="entry name" value="Znf_MYND"/>
</dbReference>
<feature type="compositionally biased region" description="Polar residues" evidence="5">
    <location>
        <begin position="696"/>
        <end position="708"/>
    </location>
</feature>
<dbReference type="SUPFAM" id="SSF63748">
    <property type="entry name" value="Tudor/PWWP/MBT"/>
    <property type="match status" value="3"/>
</dbReference>
<keyword evidence="1" id="KW-0479">Metal-binding</keyword>